<evidence type="ECO:0000313" key="3">
    <source>
        <dbReference type="EMBL" id="CAF3539353.1"/>
    </source>
</evidence>
<dbReference type="EMBL" id="CAJOBA010005360">
    <property type="protein sequence ID" value="CAF3741213.1"/>
    <property type="molecule type" value="Genomic_DNA"/>
</dbReference>
<dbReference type="Proteomes" id="UP000677228">
    <property type="component" value="Unassembled WGS sequence"/>
</dbReference>
<reference evidence="1" key="1">
    <citation type="submission" date="2021-02" db="EMBL/GenBank/DDBJ databases">
        <authorList>
            <person name="Nowell W R."/>
        </authorList>
    </citation>
    <scope>NUCLEOTIDE SEQUENCE</scope>
</reference>
<organism evidence="1 5">
    <name type="scientific">Didymodactylos carnosus</name>
    <dbReference type="NCBI Taxonomy" id="1234261"/>
    <lineage>
        <taxon>Eukaryota</taxon>
        <taxon>Metazoa</taxon>
        <taxon>Spiralia</taxon>
        <taxon>Gnathifera</taxon>
        <taxon>Rotifera</taxon>
        <taxon>Eurotatoria</taxon>
        <taxon>Bdelloidea</taxon>
        <taxon>Philodinida</taxon>
        <taxon>Philodinidae</taxon>
        <taxon>Didymodactylos</taxon>
    </lineage>
</organism>
<sequence length="101" mass="11330">MRAAVRQKSVGFPSETESHLVEMAAQQRPFVNDQNATVITLKLKTDDPSYACATRPELKETSALFNEDMSAFSNVEGRHLAATTIFKRGFQNFLFSVMEAR</sequence>
<name>A0A813PV46_9BILA</name>
<dbReference type="EMBL" id="CAJNOK010005354">
    <property type="protein sequence ID" value="CAF0969723.1"/>
    <property type="molecule type" value="Genomic_DNA"/>
</dbReference>
<gene>
    <name evidence="1" type="ORF">GPM918_LOCUS1263</name>
    <name evidence="2" type="ORF">OVA965_LOCUS13034</name>
    <name evidence="3" type="ORF">SRO942_LOCUS1263</name>
    <name evidence="4" type="ORF">TMI583_LOCUS13038</name>
</gene>
<proteinExistence type="predicted"/>
<evidence type="ECO:0000313" key="1">
    <source>
        <dbReference type="EMBL" id="CAF0758757.1"/>
    </source>
</evidence>
<accession>A0A813PV46</accession>
<dbReference type="Proteomes" id="UP000682733">
    <property type="component" value="Unassembled WGS sequence"/>
</dbReference>
<protein>
    <submittedName>
        <fullName evidence="1">Uncharacterized protein</fullName>
    </submittedName>
</protein>
<evidence type="ECO:0000313" key="2">
    <source>
        <dbReference type="EMBL" id="CAF0969723.1"/>
    </source>
</evidence>
<dbReference type="Proteomes" id="UP000681722">
    <property type="component" value="Unassembled WGS sequence"/>
</dbReference>
<dbReference type="EMBL" id="CAJOBC010000115">
    <property type="protein sequence ID" value="CAF3539353.1"/>
    <property type="molecule type" value="Genomic_DNA"/>
</dbReference>
<dbReference type="EMBL" id="CAJNOQ010000115">
    <property type="protein sequence ID" value="CAF0758757.1"/>
    <property type="molecule type" value="Genomic_DNA"/>
</dbReference>
<evidence type="ECO:0000313" key="5">
    <source>
        <dbReference type="Proteomes" id="UP000663829"/>
    </source>
</evidence>
<comment type="caution">
    <text evidence="1">The sequence shown here is derived from an EMBL/GenBank/DDBJ whole genome shotgun (WGS) entry which is preliminary data.</text>
</comment>
<dbReference type="Proteomes" id="UP000663829">
    <property type="component" value="Unassembled WGS sequence"/>
</dbReference>
<dbReference type="AlphaFoldDB" id="A0A813PV46"/>
<keyword evidence="5" id="KW-1185">Reference proteome</keyword>
<evidence type="ECO:0000313" key="4">
    <source>
        <dbReference type="EMBL" id="CAF3741213.1"/>
    </source>
</evidence>